<dbReference type="InterPro" id="IPR052065">
    <property type="entry name" value="Compl_asym_regulator"/>
</dbReference>
<evidence type="ECO:0000313" key="9">
    <source>
        <dbReference type="Proteomes" id="UP000192936"/>
    </source>
</evidence>
<evidence type="ECO:0000256" key="6">
    <source>
        <dbReference type="SAM" id="Phobius"/>
    </source>
</evidence>
<evidence type="ECO:0000256" key="5">
    <source>
        <dbReference type="ARBA" id="ARBA00023157"/>
    </source>
</evidence>
<evidence type="ECO:0000256" key="4">
    <source>
        <dbReference type="ARBA" id="ARBA00022737"/>
    </source>
</evidence>
<keyword evidence="2" id="KW-0964">Secreted</keyword>
<comment type="subcellular location">
    <subcellularLocation>
        <location evidence="1">Secreted</location>
    </subcellularLocation>
</comment>
<reference evidence="8 9" key="1">
    <citation type="submission" date="2017-04" db="EMBL/GenBank/DDBJ databases">
        <authorList>
            <person name="Afonso C.L."/>
            <person name="Miller P.J."/>
            <person name="Scott M.A."/>
            <person name="Spackman E."/>
            <person name="Goraichik I."/>
            <person name="Dimitrov K.M."/>
            <person name="Suarez D.L."/>
            <person name="Swayne D.E."/>
        </authorList>
    </citation>
    <scope>NUCLEOTIDE SEQUENCE [LARGE SCALE GENOMIC DNA]</scope>
    <source>
        <strain evidence="8 9">A2P</strain>
    </source>
</reference>
<evidence type="ECO:0000256" key="1">
    <source>
        <dbReference type="ARBA" id="ARBA00004613"/>
    </source>
</evidence>
<keyword evidence="4" id="KW-0677">Repeat</keyword>
<dbReference type="STRING" id="286727.SAMN02982917_2012"/>
<dbReference type="InterPro" id="IPR000884">
    <property type="entry name" value="TSP1_rpt"/>
</dbReference>
<dbReference type="InterPro" id="IPR036383">
    <property type="entry name" value="TSP1_rpt_sf"/>
</dbReference>
<protein>
    <recommendedName>
        <fullName evidence="7">Peptidase S74 domain-containing protein</fullName>
    </recommendedName>
</protein>
<dbReference type="PANTHER" id="PTHR22906:SF43">
    <property type="entry name" value="PROPERDIN"/>
    <property type="match status" value="1"/>
</dbReference>
<dbReference type="OrthoDB" id="8041027at2"/>
<dbReference type="RefSeq" id="WP_085084843.1">
    <property type="nucleotide sequence ID" value="NZ_FXAK01000003.1"/>
</dbReference>
<keyword evidence="6" id="KW-0472">Membrane</keyword>
<feature type="domain" description="Peptidase S74" evidence="7">
    <location>
        <begin position="380"/>
        <end position="470"/>
    </location>
</feature>
<accession>A0A1X7ETS4</accession>
<keyword evidence="3" id="KW-0732">Signal</keyword>
<evidence type="ECO:0000313" key="8">
    <source>
        <dbReference type="EMBL" id="SMF39796.1"/>
    </source>
</evidence>
<feature type="transmembrane region" description="Helical" evidence="6">
    <location>
        <begin position="494"/>
        <end position="516"/>
    </location>
</feature>
<dbReference type="PROSITE" id="PS50092">
    <property type="entry name" value="TSP1"/>
    <property type="match status" value="1"/>
</dbReference>
<gene>
    <name evidence="8" type="ORF">SAMN02982917_2012</name>
</gene>
<name>A0A1X7ETS4_9PROT</name>
<dbReference type="SUPFAM" id="SSF82895">
    <property type="entry name" value="TSP-1 type 1 repeat"/>
    <property type="match status" value="1"/>
</dbReference>
<keyword evidence="6" id="KW-0812">Transmembrane</keyword>
<dbReference type="Pfam" id="PF13884">
    <property type="entry name" value="Peptidase_S74"/>
    <property type="match status" value="1"/>
</dbReference>
<dbReference type="InterPro" id="IPR030392">
    <property type="entry name" value="S74_ICA"/>
</dbReference>
<organism evidence="8 9">
    <name type="scientific">Azospirillum oryzae</name>
    <dbReference type="NCBI Taxonomy" id="286727"/>
    <lineage>
        <taxon>Bacteria</taxon>
        <taxon>Pseudomonadati</taxon>
        <taxon>Pseudomonadota</taxon>
        <taxon>Alphaproteobacteria</taxon>
        <taxon>Rhodospirillales</taxon>
        <taxon>Azospirillaceae</taxon>
        <taxon>Azospirillum</taxon>
    </lineage>
</organism>
<keyword evidence="5" id="KW-1015">Disulfide bond</keyword>
<dbReference type="Gene3D" id="2.20.100.10">
    <property type="entry name" value="Thrombospondin type-1 (TSP1) repeat"/>
    <property type="match status" value="1"/>
</dbReference>
<evidence type="ECO:0000259" key="7">
    <source>
        <dbReference type="PROSITE" id="PS51688"/>
    </source>
</evidence>
<dbReference type="EMBL" id="FXAK01000003">
    <property type="protein sequence ID" value="SMF39796.1"/>
    <property type="molecule type" value="Genomic_DNA"/>
</dbReference>
<dbReference type="PROSITE" id="PS51688">
    <property type="entry name" value="ICA"/>
    <property type="match status" value="1"/>
</dbReference>
<dbReference type="AlphaFoldDB" id="A0A1X7ETS4"/>
<proteinExistence type="predicted"/>
<feature type="transmembrane region" description="Helical" evidence="6">
    <location>
        <begin position="466"/>
        <end position="487"/>
    </location>
</feature>
<keyword evidence="6" id="KW-1133">Transmembrane helix</keyword>
<dbReference type="SMART" id="SM00209">
    <property type="entry name" value="TSP1"/>
    <property type="match status" value="1"/>
</dbReference>
<dbReference type="PANTHER" id="PTHR22906">
    <property type="entry name" value="PROPERDIN"/>
    <property type="match status" value="1"/>
</dbReference>
<dbReference type="Proteomes" id="UP000192936">
    <property type="component" value="Unassembled WGS sequence"/>
</dbReference>
<evidence type="ECO:0000256" key="2">
    <source>
        <dbReference type="ARBA" id="ARBA00022525"/>
    </source>
</evidence>
<sequence>MLIAVILGGLALLGLMVSVSATVVVVMLGGMVSAQLDAENRQIMASAAQQLAAEATNLDGDAVPEVTLLRAAVAGEPALPAGGWYIAASSGAPKLDVWGAPLVVCAVDNGVRGTQPELAGLIPGTSVPTELNAAPLFALIMAGENGLLETSCAAALGGNASGDDSVRRVSVAESMQLAGPLVATAPETVEYGTDGLGSTFRVNGAVESQSLAVSGEAAVGKLTLGQPLAIGDGGTSASTAAGAWWSILQGAPADSLAWQVAGAVQVTGGTLNGVSIGATTAGFGNFSSLTVNGATVWTTANDGAGSGLDADMIDGVPVQANGATTGQVLQWNGSGYAPSTLVAGGGGGIGLVEADTLQTVTARGASTNQVISAAGYLYSSDPRLKADMRAIPADEALRLVERLEGLRYVRLSTAEGEIGFNAEAVEKVLPEVVRVGPDGLRSVAYGNLTAVLVQALHELRARQDAVTLRLACLAAAMGACLLGALGWGLRRRGWFGVMLAVGLAIPLVAGIMGWSAPAAAQSCPSVPGSMRCIPAGATLDVTAYGVCKRLTNTRSLAMMVPLGSAAEWTSAYSNSAAVATVAACYTYSWSGWSGWSGCSASCGGGTQSQTRTCLRSETGVAGSTAVDPSYCGGGSTTNTQSCNTQSCCTPNPRVTGYGGCSASCGGGSQTVYWEDGCGGSWTTSQSCNTQGCCAGNQGQQCNKGWCDSTGGNSCANWYATPTSCGQGDGTGSIAYCDEGTQRICCNDYIGRGRIQCDGSCQ</sequence>
<evidence type="ECO:0000256" key="3">
    <source>
        <dbReference type="ARBA" id="ARBA00022729"/>
    </source>
</evidence>